<organism evidence="4 5">
    <name type="scientific">Brucella daejeonensis</name>
    <dbReference type="NCBI Taxonomy" id="659015"/>
    <lineage>
        <taxon>Bacteria</taxon>
        <taxon>Pseudomonadati</taxon>
        <taxon>Pseudomonadota</taxon>
        <taxon>Alphaproteobacteria</taxon>
        <taxon>Hyphomicrobiales</taxon>
        <taxon>Brucellaceae</taxon>
        <taxon>Brucella/Ochrobactrum group</taxon>
        <taxon>Brucella</taxon>
    </lineage>
</organism>
<evidence type="ECO:0000313" key="4">
    <source>
        <dbReference type="EMBL" id="MBB5703628.1"/>
    </source>
</evidence>
<dbReference type="RefSeq" id="WP_183655661.1">
    <property type="nucleotide sequence ID" value="NZ_JACIJG010000015.1"/>
</dbReference>
<protein>
    <submittedName>
        <fullName evidence="4">Uncharacterized protein YdcH (DUF465 family)</fullName>
    </submittedName>
</protein>
<feature type="coiled-coil region" evidence="1">
    <location>
        <begin position="139"/>
        <end position="183"/>
    </location>
</feature>
<sequence length="452" mass="50217">MADHDQIVEAFSELAERIRSKWIHMIPINSTFTEKFGWQHSPLAPANVADFADSISDRIDLFFKSDAQSEETLTLWCDIGHQADLLTFDNFNSDAKSSFSSTMHFLNWVSSNLPPALANVDWEAIENKEYLPRTLSNRLKGVESRVSNLNQRSDDLQESIRIIEDARQAADRLPTDIEELRKAREDIKSYLASVTKDKTEISEANETSAHIVTVLEHLKDNAEALVKKCDDSYRITTSAGLAGAFNERSKSLQITGWVWVAILIVSLILGSLIGAWRFSELMNLMGDGSTVRTSIVVLHFIGAFMGVGAAIWIAWVSTKNVTQSFRLSEDYAFKSSISKAYEGYRREAIELDGDFAKKLFGSALTRLDEQPSRFIDMRDHASPFEALLDNKAFQELIKSVPEAGKWVANTVADGKTALGAVIGATGAFTATKNESYELPENQQDAEPKGSAS</sequence>
<feature type="region of interest" description="Disordered" evidence="2">
    <location>
        <begin position="433"/>
        <end position="452"/>
    </location>
</feature>
<keyword evidence="3" id="KW-0472">Membrane</keyword>
<keyword evidence="5" id="KW-1185">Reference proteome</keyword>
<keyword evidence="3" id="KW-1133">Transmembrane helix</keyword>
<comment type="caution">
    <text evidence="4">The sequence shown here is derived from an EMBL/GenBank/DDBJ whole genome shotgun (WGS) entry which is preliminary data.</text>
</comment>
<feature type="transmembrane region" description="Helical" evidence="3">
    <location>
        <begin position="296"/>
        <end position="316"/>
    </location>
</feature>
<evidence type="ECO:0000256" key="2">
    <source>
        <dbReference type="SAM" id="MobiDB-lite"/>
    </source>
</evidence>
<gene>
    <name evidence="4" type="ORF">FHS76_003535</name>
</gene>
<dbReference type="EMBL" id="JACIJG010000015">
    <property type="protein sequence ID" value="MBB5703628.1"/>
    <property type="molecule type" value="Genomic_DNA"/>
</dbReference>
<evidence type="ECO:0000313" key="5">
    <source>
        <dbReference type="Proteomes" id="UP000555546"/>
    </source>
</evidence>
<proteinExistence type="predicted"/>
<evidence type="ECO:0000256" key="1">
    <source>
        <dbReference type="SAM" id="Coils"/>
    </source>
</evidence>
<accession>A0A7W9AZT4</accession>
<reference evidence="4 5" key="1">
    <citation type="submission" date="2020-08" db="EMBL/GenBank/DDBJ databases">
        <title>Genomic Encyclopedia of Type Strains, Phase IV (KMG-IV): sequencing the most valuable type-strain genomes for metagenomic binning, comparative biology and taxonomic classification.</title>
        <authorList>
            <person name="Goeker M."/>
        </authorList>
    </citation>
    <scope>NUCLEOTIDE SEQUENCE [LARGE SCALE GENOMIC DNA]</scope>
    <source>
        <strain evidence="4 5">DSM 26944</strain>
    </source>
</reference>
<name>A0A7W9AZT4_9HYPH</name>
<keyword evidence="1" id="KW-0175">Coiled coil</keyword>
<dbReference type="AlphaFoldDB" id="A0A7W9AZT4"/>
<keyword evidence="3" id="KW-0812">Transmembrane</keyword>
<evidence type="ECO:0000256" key="3">
    <source>
        <dbReference type="SAM" id="Phobius"/>
    </source>
</evidence>
<feature type="transmembrane region" description="Helical" evidence="3">
    <location>
        <begin position="256"/>
        <end position="276"/>
    </location>
</feature>
<dbReference type="Proteomes" id="UP000555546">
    <property type="component" value="Unassembled WGS sequence"/>
</dbReference>